<dbReference type="InterPro" id="IPR036291">
    <property type="entry name" value="NAD(P)-bd_dom_sf"/>
</dbReference>
<comment type="similarity">
    <text evidence="1">Belongs to the short-chain dehydrogenases/reductases (SDR) family.</text>
</comment>
<accession>A0A9P4MNI5</accession>
<dbReference type="InterPro" id="IPR002347">
    <property type="entry name" value="SDR_fam"/>
</dbReference>
<dbReference type="PANTHER" id="PTHR48107">
    <property type="entry name" value="NADPH-DEPENDENT ALDEHYDE REDUCTASE-LIKE PROTEIN, CHLOROPLASTIC-RELATED"/>
    <property type="match status" value="1"/>
</dbReference>
<organism evidence="4 5">
    <name type="scientific">Delitschia confertaspora ATCC 74209</name>
    <dbReference type="NCBI Taxonomy" id="1513339"/>
    <lineage>
        <taxon>Eukaryota</taxon>
        <taxon>Fungi</taxon>
        <taxon>Dikarya</taxon>
        <taxon>Ascomycota</taxon>
        <taxon>Pezizomycotina</taxon>
        <taxon>Dothideomycetes</taxon>
        <taxon>Pleosporomycetidae</taxon>
        <taxon>Pleosporales</taxon>
        <taxon>Delitschiaceae</taxon>
        <taxon>Delitschia</taxon>
    </lineage>
</organism>
<proteinExistence type="inferred from homology"/>
<dbReference type="GO" id="GO:0016614">
    <property type="term" value="F:oxidoreductase activity, acting on CH-OH group of donors"/>
    <property type="evidence" value="ECO:0007669"/>
    <property type="project" value="UniProtKB-ARBA"/>
</dbReference>
<dbReference type="InterPro" id="IPR020904">
    <property type="entry name" value="Sc_DH/Rdtase_CS"/>
</dbReference>
<dbReference type="PRINTS" id="PR00081">
    <property type="entry name" value="GDHRDH"/>
</dbReference>
<gene>
    <name evidence="4" type="ORF">GQ43DRAFT_442392</name>
</gene>
<evidence type="ECO:0000256" key="3">
    <source>
        <dbReference type="ARBA" id="ARBA00023002"/>
    </source>
</evidence>
<dbReference type="PRINTS" id="PR00080">
    <property type="entry name" value="SDRFAMILY"/>
</dbReference>
<comment type="caution">
    <text evidence="4">The sequence shown here is derived from an EMBL/GenBank/DDBJ whole genome shotgun (WGS) entry which is preliminary data.</text>
</comment>
<dbReference type="PANTHER" id="PTHR48107:SF7">
    <property type="entry name" value="RE15974P"/>
    <property type="match status" value="1"/>
</dbReference>
<reference evidence="4" key="1">
    <citation type="journal article" date="2020" name="Stud. Mycol.">
        <title>101 Dothideomycetes genomes: a test case for predicting lifestyles and emergence of pathogens.</title>
        <authorList>
            <person name="Haridas S."/>
            <person name="Albert R."/>
            <person name="Binder M."/>
            <person name="Bloem J."/>
            <person name="Labutti K."/>
            <person name="Salamov A."/>
            <person name="Andreopoulos B."/>
            <person name="Baker S."/>
            <person name="Barry K."/>
            <person name="Bills G."/>
            <person name="Bluhm B."/>
            <person name="Cannon C."/>
            <person name="Castanera R."/>
            <person name="Culley D."/>
            <person name="Daum C."/>
            <person name="Ezra D."/>
            <person name="Gonzalez J."/>
            <person name="Henrissat B."/>
            <person name="Kuo A."/>
            <person name="Liang C."/>
            <person name="Lipzen A."/>
            <person name="Lutzoni F."/>
            <person name="Magnuson J."/>
            <person name="Mondo S."/>
            <person name="Nolan M."/>
            <person name="Ohm R."/>
            <person name="Pangilinan J."/>
            <person name="Park H.-J."/>
            <person name="Ramirez L."/>
            <person name="Alfaro M."/>
            <person name="Sun H."/>
            <person name="Tritt A."/>
            <person name="Yoshinaga Y."/>
            <person name="Zwiers L.-H."/>
            <person name="Turgeon B."/>
            <person name="Goodwin S."/>
            <person name="Spatafora J."/>
            <person name="Crous P."/>
            <person name="Grigoriev I."/>
        </authorList>
    </citation>
    <scope>NUCLEOTIDE SEQUENCE</scope>
    <source>
        <strain evidence="4">ATCC 74209</strain>
    </source>
</reference>
<evidence type="ECO:0000256" key="1">
    <source>
        <dbReference type="ARBA" id="ARBA00006484"/>
    </source>
</evidence>
<keyword evidence="3" id="KW-0560">Oxidoreductase</keyword>
<dbReference type="Proteomes" id="UP000799536">
    <property type="component" value="Unassembled WGS sequence"/>
</dbReference>
<dbReference type="PROSITE" id="PS00061">
    <property type="entry name" value="ADH_SHORT"/>
    <property type="match status" value="1"/>
</dbReference>
<dbReference type="Gene3D" id="3.40.50.720">
    <property type="entry name" value="NAD(P)-binding Rossmann-like Domain"/>
    <property type="match status" value="1"/>
</dbReference>
<dbReference type="CDD" id="cd05233">
    <property type="entry name" value="SDR_c"/>
    <property type="match status" value="1"/>
</dbReference>
<evidence type="ECO:0000313" key="5">
    <source>
        <dbReference type="Proteomes" id="UP000799536"/>
    </source>
</evidence>
<sequence length="288" mass="31129">MASQEEFIPYSPPAPAVQEQDLEGKVAVVTGATQGIGRSIALNLATRGASILGTYSSPESAHNFDTLHHTINDLYSRSNHRYTPKLFGLVANIKVLLSTHAICEAIENEFFGKVDILVLNASHNVRPKLGEATLDDIADSLTANIQWPAMLVEDLVRRNLFQYNSRVITISSDRVRSPNPGSAIYSASKSALESLTRSWAVELPLTFPGTTANAVSVGLTDTPQLREFPGEVVEKLKEEIVPKVRVQKGGRMGFAEDVSDVVGWLVSEKSRWVTGSVVAANGGAIFIG</sequence>
<evidence type="ECO:0000256" key="2">
    <source>
        <dbReference type="ARBA" id="ARBA00022857"/>
    </source>
</evidence>
<name>A0A9P4MNI5_9PLEO</name>
<dbReference type="OrthoDB" id="47007at2759"/>
<protein>
    <submittedName>
        <fullName evidence="4">NAD(P)-binding protein</fullName>
    </submittedName>
</protein>
<dbReference type="SUPFAM" id="SSF51735">
    <property type="entry name" value="NAD(P)-binding Rossmann-fold domains"/>
    <property type="match status" value="1"/>
</dbReference>
<keyword evidence="2" id="KW-0521">NADP</keyword>
<evidence type="ECO:0000313" key="4">
    <source>
        <dbReference type="EMBL" id="KAF2199539.1"/>
    </source>
</evidence>
<keyword evidence="5" id="KW-1185">Reference proteome</keyword>
<dbReference type="EMBL" id="ML994070">
    <property type="protein sequence ID" value="KAF2199539.1"/>
    <property type="molecule type" value="Genomic_DNA"/>
</dbReference>
<dbReference type="Pfam" id="PF13561">
    <property type="entry name" value="adh_short_C2"/>
    <property type="match status" value="1"/>
</dbReference>
<dbReference type="AlphaFoldDB" id="A0A9P4MNI5"/>